<feature type="coiled-coil region" evidence="7">
    <location>
        <begin position="1495"/>
        <end position="1529"/>
    </location>
</feature>
<accession>W4HBC1</accession>
<evidence type="ECO:0000256" key="1">
    <source>
        <dbReference type="ARBA" id="ARBA00022741"/>
    </source>
</evidence>
<dbReference type="GO" id="GO:0051015">
    <property type="term" value="F:actin filament binding"/>
    <property type="evidence" value="ECO:0007669"/>
    <property type="project" value="TreeGrafter"/>
</dbReference>
<gene>
    <name evidence="10" type="ORF">H257_00339</name>
</gene>
<keyword evidence="4 6" id="KW-0505">Motor protein</keyword>
<dbReference type="InterPro" id="IPR027417">
    <property type="entry name" value="P-loop_NTPase"/>
</dbReference>
<dbReference type="EMBL" id="KI913114">
    <property type="protein sequence ID" value="ETV88866.1"/>
    <property type="molecule type" value="Genomic_DNA"/>
</dbReference>
<dbReference type="InterPro" id="IPR036961">
    <property type="entry name" value="Kinesin_motor_dom_sf"/>
</dbReference>
<dbReference type="PANTHER" id="PTHR13140:SF845">
    <property type="entry name" value="MYOSIN-LIKE PROTEIN"/>
    <property type="match status" value="1"/>
</dbReference>
<dbReference type="GO" id="GO:0005524">
    <property type="term" value="F:ATP binding"/>
    <property type="evidence" value="ECO:0007669"/>
    <property type="project" value="UniProtKB-UniRule"/>
</dbReference>
<keyword evidence="7" id="KW-0175">Coiled coil</keyword>
<feature type="coiled-coil region" evidence="7">
    <location>
        <begin position="1988"/>
        <end position="2015"/>
    </location>
</feature>
<feature type="region of interest" description="Disordered" evidence="8">
    <location>
        <begin position="199"/>
        <end position="230"/>
    </location>
</feature>
<feature type="region of interest" description="Actin-binding" evidence="6">
    <location>
        <begin position="721"/>
        <end position="743"/>
    </location>
</feature>
<dbReference type="OrthoDB" id="77791at2759"/>
<dbReference type="GO" id="GO:0007015">
    <property type="term" value="P:actin filament organization"/>
    <property type="evidence" value="ECO:0007669"/>
    <property type="project" value="TreeGrafter"/>
</dbReference>
<dbReference type="GO" id="GO:0016459">
    <property type="term" value="C:myosin complex"/>
    <property type="evidence" value="ECO:0007669"/>
    <property type="project" value="UniProtKB-KW"/>
</dbReference>
<feature type="region of interest" description="Disordered" evidence="8">
    <location>
        <begin position="1820"/>
        <end position="1841"/>
    </location>
</feature>
<evidence type="ECO:0000256" key="5">
    <source>
        <dbReference type="ARBA" id="ARBA00023203"/>
    </source>
</evidence>
<feature type="coiled-coil region" evidence="7">
    <location>
        <begin position="1337"/>
        <end position="1364"/>
    </location>
</feature>
<dbReference type="Gene3D" id="1.20.5.4820">
    <property type="match status" value="1"/>
</dbReference>
<feature type="coiled-coil region" evidence="7">
    <location>
        <begin position="1235"/>
        <end position="1287"/>
    </location>
</feature>
<dbReference type="PROSITE" id="PS50096">
    <property type="entry name" value="IQ"/>
    <property type="match status" value="1"/>
</dbReference>
<proteinExistence type="inferred from homology"/>
<dbReference type="Gene3D" id="1.10.10.820">
    <property type="match status" value="1"/>
</dbReference>
<reference evidence="10" key="1">
    <citation type="submission" date="2013-12" db="EMBL/GenBank/DDBJ databases">
        <title>The Genome Sequence of Aphanomyces astaci APO3.</title>
        <authorList>
            <consortium name="The Broad Institute Genomics Platform"/>
            <person name="Russ C."/>
            <person name="Tyler B."/>
            <person name="van West P."/>
            <person name="Dieguez-Uribeondo J."/>
            <person name="Young S.K."/>
            <person name="Zeng Q."/>
            <person name="Gargeya S."/>
            <person name="Fitzgerald M."/>
            <person name="Abouelleil A."/>
            <person name="Alvarado L."/>
            <person name="Chapman S.B."/>
            <person name="Gainer-Dewar J."/>
            <person name="Goldberg J."/>
            <person name="Griggs A."/>
            <person name="Gujja S."/>
            <person name="Hansen M."/>
            <person name="Howarth C."/>
            <person name="Imamovic A."/>
            <person name="Ireland A."/>
            <person name="Larimer J."/>
            <person name="McCowan C."/>
            <person name="Murphy C."/>
            <person name="Pearson M."/>
            <person name="Poon T.W."/>
            <person name="Priest M."/>
            <person name="Roberts A."/>
            <person name="Saif S."/>
            <person name="Shea T."/>
            <person name="Sykes S."/>
            <person name="Wortman J."/>
            <person name="Nusbaum C."/>
            <person name="Birren B."/>
        </authorList>
    </citation>
    <scope>NUCLEOTIDE SEQUENCE [LARGE SCALE GENOMIC DNA]</scope>
    <source>
        <strain evidence="10">APO3</strain>
    </source>
</reference>
<dbReference type="STRING" id="112090.W4HBC1"/>
<dbReference type="GO" id="GO:0016020">
    <property type="term" value="C:membrane"/>
    <property type="evidence" value="ECO:0007669"/>
    <property type="project" value="TreeGrafter"/>
</dbReference>
<protein>
    <recommendedName>
        <fullName evidence="9">Myosin motor domain-containing protein</fullName>
    </recommendedName>
</protein>
<comment type="similarity">
    <text evidence="6">Belongs to the TRAFAC class myosin-kinesin ATPase superfamily. Myosin family.</text>
</comment>
<evidence type="ECO:0000256" key="2">
    <source>
        <dbReference type="ARBA" id="ARBA00022840"/>
    </source>
</evidence>
<evidence type="ECO:0000256" key="8">
    <source>
        <dbReference type="SAM" id="MobiDB-lite"/>
    </source>
</evidence>
<evidence type="ECO:0000256" key="6">
    <source>
        <dbReference type="PROSITE-ProRule" id="PRU00782"/>
    </source>
</evidence>
<sequence>MSDKDFVADSPYRVGDLYWKKDNEASDDWGLVKLTSADVEACVGMVALIEERTGSRLPNQTEPVQLHAATLCPANPLFTTCADMTSLRYLHEAALLKNLYDRWIASDRQPYTSMSNVLIAVNPLRYLKKVEKAVFVSQSLDKSPPHPYNVAENAYRQLRTVKQNQSIIISGESGSGKTETSKIILDFLTERSQFTGGRALLSSTLRTSRSNQDDEDYDDEEGRPHPGLAHSLGDRLMKTIPILESFGNAKTHRNHNSSRFGKYMRLQFSPDVDLSSTALHLTGASIDTYLLETSRVVHPPTGERNFHVFYELLRSGDAKLLNDLKLIPNPYMPKDPRLSNCDAWLDMYHYLNRSGCTHSEFLNDRANFQKLKDALVFAGIDAVQLLQIVAGVLHLGNVTFHEEDTAEGLTAAIHREGDAPNASIDVVADLLGIKADDLIDALLKKKIERTKGSFQRRGSVYFVGKTKQQAAYSRDTVAKMIYNQVFSALMVQCADILEYNAALQDELAYIGVLDIFGFEDFHPKNQNSFEQLLINYANEALQSMFNLCILKAEQELYQAENIWAPQNASLLFPFAPRPVDGLDGAFNIAHAPNDKTITYDDNRQCLTLIADRRDGILSILNMAGRLVGQSDRKFNEKLHVAFKKHPCFVVPHPRDAPYMFCIKHYAGVVRYHIDGFIDKNNNVASPQFHELIAGSTRSLLNMSCMSKTPPGSVSEMFTHQMKGLVVELDSTRSNFIRCIKPNAAMDARVFDRRSVLDQLRCSGTIQACKVLQVGLPTRVSYEELVFIYSDLLGASFMERFHGRDRLFTQALCHVLDFPSDAFRLGDTRLFFKTGKIHLLDTVLAVTTPCPPATLQARLISYLAKSRWISAVTKTVVLRACDELFWSCRQGRCVVVLQCWFRQHLAKRVVAKRRTTVRLSRKWNLLLQKTQVRAAFDRSVQDKLELLSVLLRHQTLPPHAKWLLTWLGPMQRAMYVRKLGRAACMAYLAKRAFMALLDKVRRERAAVRLQTQFRRVLAVSRFQNLVNRHRALARWSRIRLAMKVNMCVLAMYRRAHVIGLERDVARLTLEANEFDLVKACLVEKVTSLESLVSSWPLKQAAFDVTCSDFAMQVTALTSEVAAKDAEVIDMGRRFEIVQAQLDRSVDAQHELDKHVHRLQDENTTWMQRSTALELQVADLNNMLALSKARYATLVVETDARRDSFATQVDAVETKMNDIKHDVRLKAAQISELEEYNAELKHEHESVVTQLEDLEQLHEREMATQRRQVTALTSDVDELRLRLAAATEEIERRIMGAVELDTIRHGLEEDISTLADQRNAMANVNAALNGDVTRLKACVASAQNDIASFERKHKQLQLDLDDATATIDYQSIQLAEVEGIKAQYKAKDAELKAQSDLQVASLTTHLHQVQAQLSQALAAVALHEKSALEFERFKEQSAVDHITLKQNVINMTNYVGDCKRKEVALDAALTDRDAQIQELTRQHQLDELRVKELMGALETTQHALKTKAAAVEELEELRRQLMQVHTSLTEELNAIKHDQTISKQVEADLDGQLAESSHRVVELCAQLQHMQLRFDQVQDHIAVKDVVVLAEETIKLQLQVDNDVLTQKVDASKLAISQVRANELALTSQLSAQTIEMQALACRLETSEAACKDATWQIEFLQSKIDDAQATAAALAETKAQLQARVVVFEKANPPESTEPSSVDTPWISNSHDHITTLTAELLTIQHQLSQAKNQADTTTANAPELEALQHQMTLNTLTLTEKMATLVQASGEAKQRQTQLEAQVADGLRQVQVLTSQLEHAHDKWRQAENQLAATLANERNAPASDVSDQFPRSPSQVHLEGQSSSVVPLISDLEVAHAEVAPSNDLIASTQQREDELDGRLAACTDHVYAQEAHLSHPMATFDTAETSKPTADAKDEQLSDLAKSRTIPNEEQSTFNLDDQSEVEESPLTSTTVVTIASPRGVQTNTGFRTTDASVSQIARHKQVQVNLNKENRVAALEARLKVLELQHELNQTETSRAHECIANLKSTIEDKDHIIVELRSRLAMDELNDGGQVAVGTQGGEAESPTSMFARPTSGEHFHAACYQLEMEARRQQQLNRRLRKVVLQTRWGGVPAFEPDELRISQAFTSFDVFGSNDLEFTTVA</sequence>
<dbReference type="GO" id="GO:0000146">
    <property type="term" value="F:microfilament motor activity"/>
    <property type="evidence" value="ECO:0007669"/>
    <property type="project" value="TreeGrafter"/>
</dbReference>
<dbReference type="Gene3D" id="1.20.120.720">
    <property type="entry name" value="Myosin VI head, motor domain, U50 subdomain"/>
    <property type="match status" value="1"/>
</dbReference>
<keyword evidence="5 6" id="KW-0009">Actin-binding</keyword>
<feature type="compositionally biased region" description="Polar residues" evidence="8">
    <location>
        <begin position="1930"/>
        <end position="1939"/>
    </location>
</feature>
<dbReference type="Gene3D" id="3.40.850.10">
    <property type="entry name" value="Kinesin motor domain"/>
    <property type="match status" value="1"/>
</dbReference>
<feature type="coiled-coil region" evidence="7">
    <location>
        <begin position="1649"/>
        <end position="1683"/>
    </location>
</feature>
<dbReference type="PANTHER" id="PTHR13140">
    <property type="entry name" value="MYOSIN"/>
    <property type="match status" value="1"/>
</dbReference>
<feature type="compositionally biased region" description="Low complexity" evidence="8">
    <location>
        <begin position="200"/>
        <end position="210"/>
    </location>
</feature>
<dbReference type="InterPro" id="IPR001609">
    <property type="entry name" value="Myosin_head_motor_dom-like"/>
</dbReference>
<dbReference type="SMART" id="SM00242">
    <property type="entry name" value="MYSc"/>
    <property type="match status" value="1"/>
</dbReference>
<feature type="domain" description="Myosin motor" evidence="9">
    <location>
        <begin position="79"/>
        <end position="844"/>
    </location>
</feature>
<dbReference type="PRINTS" id="PR00193">
    <property type="entry name" value="MYOSINHEAVY"/>
</dbReference>
<keyword evidence="2 6" id="KW-0067">ATP-binding</keyword>
<keyword evidence="3 6" id="KW-0518">Myosin</keyword>
<evidence type="ECO:0000259" key="9">
    <source>
        <dbReference type="PROSITE" id="PS51456"/>
    </source>
</evidence>
<name>W4HBC1_APHAT</name>
<dbReference type="GO" id="GO:0005737">
    <property type="term" value="C:cytoplasm"/>
    <property type="evidence" value="ECO:0007669"/>
    <property type="project" value="TreeGrafter"/>
</dbReference>
<dbReference type="GeneID" id="20802335"/>
<dbReference type="PROSITE" id="PS51456">
    <property type="entry name" value="MYOSIN_MOTOR"/>
    <property type="match status" value="1"/>
</dbReference>
<organism evidence="10">
    <name type="scientific">Aphanomyces astaci</name>
    <name type="common">Crayfish plague agent</name>
    <dbReference type="NCBI Taxonomy" id="112090"/>
    <lineage>
        <taxon>Eukaryota</taxon>
        <taxon>Sar</taxon>
        <taxon>Stramenopiles</taxon>
        <taxon>Oomycota</taxon>
        <taxon>Saprolegniomycetes</taxon>
        <taxon>Saprolegniales</taxon>
        <taxon>Verrucalvaceae</taxon>
        <taxon>Aphanomyces</taxon>
    </lineage>
</organism>
<feature type="binding site" evidence="6">
    <location>
        <begin position="171"/>
        <end position="178"/>
    </location>
    <ligand>
        <name>ATP</name>
        <dbReference type="ChEBI" id="CHEBI:30616"/>
    </ligand>
</feature>
<dbReference type="Gene3D" id="1.10.287.1490">
    <property type="match status" value="1"/>
</dbReference>
<dbReference type="Gene3D" id="1.20.58.530">
    <property type="match status" value="1"/>
</dbReference>
<evidence type="ECO:0000256" key="7">
    <source>
        <dbReference type="SAM" id="Coils"/>
    </source>
</evidence>
<dbReference type="Pfam" id="PF00063">
    <property type="entry name" value="Myosin_head"/>
    <property type="match status" value="2"/>
</dbReference>
<feature type="region of interest" description="Disordered" evidence="8">
    <location>
        <begin position="1930"/>
        <end position="1952"/>
    </location>
</feature>
<evidence type="ECO:0000256" key="3">
    <source>
        <dbReference type="ARBA" id="ARBA00023123"/>
    </source>
</evidence>
<dbReference type="SUPFAM" id="SSF52540">
    <property type="entry name" value="P-loop containing nucleoside triphosphate hydrolases"/>
    <property type="match status" value="1"/>
</dbReference>
<keyword evidence="1 6" id="KW-0547">Nucleotide-binding</keyword>
<dbReference type="RefSeq" id="XP_009821266.1">
    <property type="nucleotide sequence ID" value="XM_009822964.1"/>
</dbReference>
<feature type="compositionally biased region" description="Polar residues" evidence="8">
    <location>
        <begin position="1826"/>
        <end position="1841"/>
    </location>
</feature>
<evidence type="ECO:0000256" key="4">
    <source>
        <dbReference type="ARBA" id="ARBA00023175"/>
    </source>
</evidence>
<evidence type="ECO:0000313" key="10">
    <source>
        <dbReference type="EMBL" id="ETV88866.1"/>
    </source>
</evidence>
<dbReference type="VEuPathDB" id="FungiDB:H257_00339"/>